<protein>
    <submittedName>
        <fullName evidence="3">5'(3')-deoxyribonucleotidase</fullName>
    </submittedName>
</protein>
<dbReference type="EMBL" id="JADFFL010000002">
    <property type="protein sequence ID" value="MBE9661627.1"/>
    <property type="molecule type" value="Genomic_DNA"/>
</dbReference>
<organism evidence="3 4">
    <name type="scientific">Mucilaginibacter myungsuensis</name>
    <dbReference type="NCBI Taxonomy" id="649104"/>
    <lineage>
        <taxon>Bacteria</taxon>
        <taxon>Pseudomonadati</taxon>
        <taxon>Bacteroidota</taxon>
        <taxon>Sphingobacteriia</taxon>
        <taxon>Sphingobacteriales</taxon>
        <taxon>Sphingobacteriaceae</taxon>
        <taxon>Mucilaginibacter</taxon>
    </lineage>
</organism>
<dbReference type="InterPro" id="IPR010708">
    <property type="entry name" value="5'(3')-deoxyribonucleotidase"/>
</dbReference>
<dbReference type="InterPro" id="IPR023214">
    <property type="entry name" value="HAD_sf"/>
</dbReference>
<gene>
    <name evidence="3" type="ORF">IRJ16_07000</name>
</gene>
<dbReference type="Proteomes" id="UP000622475">
    <property type="component" value="Unassembled WGS sequence"/>
</dbReference>
<dbReference type="SUPFAM" id="SSF56784">
    <property type="entry name" value="HAD-like"/>
    <property type="match status" value="1"/>
</dbReference>
<comment type="similarity">
    <text evidence="1">Belongs to the 5'(3')-deoxyribonucleotidase family.</text>
</comment>
<name>A0A929PWX2_9SPHI</name>
<comment type="caution">
    <text evidence="3">The sequence shown here is derived from an EMBL/GenBank/DDBJ whole genome shotgun (WGS) entry which is preliminary data.</text>
</comment>
<sequence length="166" mass="19340">MDEVLADPIDKFISLYQRDHGFNYTLEQMHGKEFGELLPEELLPSLRVYLNQKGFFRDLKVIPGAIETVEKLCEKYEVFIVSAATEFPLSLEDKQAWLADHFPFISWTNIIFCGYKIVDVDIMIDDRARNFNPKIGRHLLFTSPHNVGLTEYERVNNWAEVAEKLL</sequence>
<feature type="active site" description="Proton donor" evidence="2">
    <location>
        <position position="2"/>
    </location>
</feature>
<dbReference type="GO" id="GO:0009223">
    <property type="term" value="P:pyrimidine deoxyribonucleotide catabolic process"/>
    <property type="evidence" value="ECO:0007669"/>
    <property type="project" value="TreeGrafter"/>
</dbReference>
<evidence type="ECO:0000313" key="4">
    <source>
        <dbReference type="Proteomes" id="UP000622475"/>
    </source>
</evidence>
<reference evidence="3" key="1">
    <citation type="submission" date="2020-10" db="EMBL/GenBank/DDBJ databases">
        <title>Mucilaginibacter mali sp. nov., isolated from rhizosphere soil of apple orchard.</title>
        <authorList>
            <person name="Lee J.-S."/>
            <person name="Kim H.S."/>
            <person name="Kim J.-S."/>
        </authorList>
    </citation>
    <scope>NUCLEOTIDE SEQUENCE</scope>
    <source>
        <strain evidence="3">KCTC 22746</strain>
    </source>
</reference>
<dbReference type="InterPro" id="IPR036412">
    <property type="entry name" value="HAD-like_sf"/>
</dbReference>
<dbReference type="PANTHER" id="PTHR16504">
    <property type="entry name" value="5'(3')-DEOXYRIBONUCLEOTIDASE"/>
    <property type="match status" value="1"/>
</dbReference>
<accession>A0A929PWX2</accession>
<dbReference type="Pfam" id="PF06941">
    <property type="entry name" value="NT5C"/>
    <property type="match status" value="1"/>
</dbReference>
<dbReference type="PANTHER" id="PTHR16504:SF4">
    <property type="entry name" value="5'(3')-DEOXYRIBONUCLEOTIDASE"/>
    <property type="match status" value="1"/>
</dbReference>
<dbReference type="Gene3D" id="3.40.50.1000">
    <property type="entry name" value="HAD superfamily/HAD-like"/>
    <property type="match status" value="1"/>
</dbReference>
<evidence type="ECO:0000313" key="3">
    <source>
        <dbReference type="EMBL" id="MBE9661627.1"/>
    </source>
</evidence>
<evidence type="ECO:0000256" key="1">
    <source>
        <dbReference type="ARBA" id="ARBA00009589"/>
    </source>
</evidence>
<evidence type="ECO:0000256" key="2">
    <source>
        <dbReference type="PIRSR" id="PIRSR610708-1"/>
    </source>
</evidence>
<dbReference type="GO" id="GO:0008253">
    <property type="term" value="F:5'-nucleotidase activity"/>
    <property type="evidence" value="ECO:0007669"/>
    <property type="project" value="InterPro"/>
</dbReference>
<dbReference type="Gene3D" id="1.10.40.40">
    <property type="entry name" value="Deoxyribonucleotidase, domain 2"/>
    <property type="match status" value="1"/>
</dbReference>
<proteinExistence type="inferred from homology"/>
<keyword evidence="4" id="KW-1185">Reference proteome</keyword>
<dbReference type="AlphaFoldDB" id="A0A929PWX2"/>